<dbReference type="InterPro" id="IPR028082">
    <property type="entry name" value="Peripla_BP_I"/>
</dbReference>
<organism evidence="4 5">
    <name type="scientific">Microvirga aerophila</name>
    <dbReference type="NCBI Taxonomy" id="670291"/>
    <lineage>
        <taxon>Bacteria</taxon>
        <taxon>Pseudomonadati</taxon>
        <taxon>Pseudomonadota</taxon>
        <taxon>Alphaproteobacteria</taxon>
        <taxon>Hyphomicrobiales</taxon>
        <taxon>Methylobacteriaceae</taxon>
        <taxon>Microvirga</taxon>
    </lineage>
</organism>
<dbReference type="InterPro" id="IPR028081">
    <property type="entry name" value="Leu-bd"/>
</dbReference>
<keyword evidence="5" id="KW-1185">Reference proteome</keyword>
<comment type="caution">
    <text evidence="4">The sequence shown here is derived from an EMBL/GenBank/DDBJ whole genome shotgun (WGS) entry which is preliminary data.</text>
</comment>
<dbReference type="Proteomes" id="UP000321085">
    <property type="component" value="Unassembled WGS sequence"/>
</dbReference>
<dbReference type="RefSeq" id="WP_147022151.1">
    <property type="nucleotide sequence ID" value="NZ_BJYU01000084.1"/>
</dbReference>
<dbReference type="SUPFAM" id="SSF53822">
    <property type="entry name" value="Periplasmic binding protein-like I"/>
    <property type="match status" value="1"/>
</dbReference>
<dbReference type="InterPro" id="IPR006311">
    <property type="entry name" value="TAT_signal"/>
</dbReference>
<feature type="domain" description="Leucine-binding protein" evidence="3">
    <location>
        <begin position="37"/>
        <end position="357"/>
    </location>
</feature>
<evidence type="ECO:0000313" key="5">
    <source>
        <dbReference type="Proteomes" id="UP000321085"/>
    </source>
</evidence>
<dbReference type="PANTHER" id="PTHR47628">
    <property type="match status" value="1"/>
</dbReference>
<evidence type="ECO:0000259" key="3">
    <source>
        <dbReference type="Pfam" id="PF13458"/>
    </source>
</evidence>
<evidence type="ECO:0000256" key="2">
    <source>
        <dbReference type="ARBA" id="ARBA00022729"/>
    </source>
</evidence>
<gene>
    <name evidence="4" type="ORF">MAE02_46760</name>
</gene>
<dbReference type="PANTHER" id="PTHR47628:SF1">
    <property type="entry name" value="ALIPHATIC AMIDASE EXPRESSION-REGULATING PROTEIN"/>
    <property type="match status" value="1"/>
</dbReference>
<proteinExistence type="inferred from homology"/>
<comment type="similarity">
    <text evidence="1">Belongs to the leucine-binding protein family.</text>
</comment>
<dbReference type="CDD" id="cd06331">
    <property type="entry name" value="PBP1_AmiC-like"/>
    <property type="match status" value="1"/>
</dbReference>
<protein>
    <submittedName>
        <fullName evidence="4">ABC transporter substrate-binding protein</fullName>
    </submittedName>
</protein>
<dbReference type="Pfam" id="PF13458">
    <property type="entry name" value="Peripla_BP_6"/>
    <property type="match status" value="1"/>
</dbReference>
<keyword evidence="2" id="KW-0732">Signal</keyword>
<sequence>MEKSTISRRTAIKSLVSTAALAGAVTGFPAILRAQDKIKLGFLSGLTGLETLLGETQLNCFKLAVDEVNAAGGAGGRQIEYVVEDDQTTTRGAIDKARKLISQDKTDAIIGLIASLEHVAARSVTTPNKRLLIYTTYFEGGVCEKYFFATSQVPNQQIDPTVDWLSGNVGKSVYILASDYIWPRKSTDSIRAAFDRVGGKVVGAEYYPFGTQDFGPALDRIRAANPDMVWMMVAGSDAITALKQYRSFGIKSQLVSNGLDELFSFSHPELTEGALSNQAYYMTLDNPKNQAFVAAYKAKFGSDKPINAIGEAAYDAVHLYALAVAKAGSTDVEKVIPALRSVEFEAPQGRINFAANNMLRTNSLLGRGKPDGNWEIVKNFGQIDPMVPGCSL</sequence>
<evidence type="ECO:0000256" key="1">
    <source>
        <dbReference type="ARBA" id="ARBA00010062"/>
    </source>
</evidence>
<dbReference type="EMBL" id="BJYU01000084">
    <property type="protein sequence ID" value="GEO16980.1"/>
    <property type="molecule type" value="Genomic_DNA"/>
</dbReference>
<evidence type="ECO:0000313" key="4">
    <source>
        <dbReference type="EMBL" id="GEO16980.1"/>
    </source>
</evidence>
<dbReference type="AlphaFoldDB" id="A0A512BYG5"/>
<reference evidence="4 5" key="1">
    <citation type="submission" date="2019-07" db="EMBL/GenBank/DDBJ databases">
        <title>Whole genome shotgun sequence of Microvirga aerophila NBRC 106136.</title>
        <authorList>
            <person name="Hosoyama A."/>
            <person name="Uohara A."/>
            <person name="Ohji S."/>
            <person name="Ichikawa N."/>
        </authorList>
    </citation>
    <scope>NUCLEOTIDE SEQUENCE [LARGE SCALE GENOMIC DNA]</scope>
    <source>
        <strain evidence="4 5">NBRC 106136</strain>
    </source>
</reference>
<accession>A0A512BYG5</accession>
<dbReference type="PROSITE" id="PS51318">
    <property type="entry name" value="TAT"/>
    <property type="match status" value="1"/>
</dbReference>
<name>A0A512BYG5_9HYPH</name>
<dbReference type="Gene3D" id="3.40.50.2300">
    <property type="match status" value="2"/>
</dbReference>